<dbReference type="InterPro" id="IPR002150">
    <property type="entry name" value="Ribosomal_bL31"/>
</dbReference>
<evidence type="ECO:0000256" key="5">
    <source>
        <dbReference type="ARBA" id="ARBA00023274"/>
    </source>
</evidence>
<dbReference type="HAMAP" id="MF_00501">
    <property type="entry name" value="Ribosomal_bL31_1"/>
    <property type="match status" value="1"/>
</dbReference>
<dbReference type="Gene3D" id="4.10.830.30">
    <property type="entry name" value="Ribosomal protein L31"/>
    <property type="match status" value="1"/>
</dbReference>
<dbReference type="NCBIfam" id="TIGR00105">
    <property type="entry name" value="L31"/>
    <property type="match status" value="1"/>
</dbReference>
<keyword evidence="7" id="KW-0479">Metal-binding</keyword>
<evidence type="ECO:0000256" key="6">
    <source>
        <dbReference type="ARBA" id="ARBA00035687"/>
    </source>
</evidence>
<accession>A0A1F5H817</accession>
<comment type="similarity">
    <text evidence="1 7">Belongs to the bacterial ribosomal protein bL31 family. Type A subfamily.</text>
</comment>
<dbReference type="InterPro" id="IPR034704">
    <property type="entry name" value="Ribosomal_bL28/bL31-like_sf"/>
</dbReference>
<name>A0A1F5H817_9BACT</name>
<dbReference type="GO" id="GO:0006412">
    <property type="term" value="P:translation"/>
    <property type="evidence" value="ECO:0007669"/>
    <property type="project" value="UniProtKB-UniRule"/>
</dbReference>
<feature type="binding site" evidence="7">
    <location>
        <position position="17"/>
    </location>
    <ligand>
        <name>Zn(2+)</name>
        <dbReference type="ChEBI" id="CHEBI:29105"/>
    </ligand>
</feature>
<evidence type="ECO:0000256" key="7">
    <source>
        <dbReference type="HAMAP-Rule" id="MF_00501"/>
    </source>
</evidence>
<keyword evidence="5 7" id="KW-0687">Ribonucleoprotein</keyword>
<dbReference type="EMBL" id="MFBT01000005">
    <property type="protein sequence ID" value="OGE00185.1"/>
    <property type="molecule type" value="Genomic_DNA"/>
</dbReference>
<dbReference type="InterPro" id="IPR027491">
    <property type="entry name" value="Ribosomal_bL31_A"/>
</dbReference>
<dbReference type="InterPro" id="IPR042105">
    <property type="entry name" value="Ribosomal_bL31_sf"/>
</dbReference>
<organism evidence="9 10">
    <name type="scientific">Candidatus Curtissbacteria bacterium RIFCSPLOWO2_01_FULL_42_50</name>
    <dbReference type="NCBI Taxonomy" id="1797730"/>
    <lineage>
        <taxon>Bacteria</taxon>
        <taxon>Candidatus Curtissiibacteriota</taxon>
    </lineage>
</organism>
<keyword evidence="7" id="KW-0862">Zinc</keyword>
<dbReference type="GO" id="GO:0046872">
    <property type="term" value="F:metal ion binding"/>
    <property type="evidence" value="ECO:0007669"/>
    <property type="project" value="UniProtKB-KW"/>
</dbReference>
<feature type="region of interest" description="Disordered" evidence="8">
    <location>
        <begin position="75"/>
        <end position="103"/>
    </location>
</feature>
<feature type="binding site" evidence="7">
    <location>
        <position position="40"/>
    </location>
    <ligand>
        <name>Zn(2+)</name>
        <dbReference type="ChEBI" id="CHEBI:29105"/>
    </ligand>
</feature>
<sequence>MKANIHPQYFNDSKITCACGNTFTTGSTLREIHVDVCNMCHPFFTGEMKYMDTLGRVEKFQKSREKARLVTTQKIKKEQTKEQRKRPTNLREMLELAKKQASS</sequence>
<proteinExistence type="inferred from homology"/>
<evidence type="ECO:0000256" key="1">
    <source>
        <dbReference type="ARBA" id="ARBA00009296"/>
    </source>
</evidence>
<dbReference type="SUPFAM" id="SSF143800">
    <property type="entry name" value="L28p-like"/>
    <property type="match status" value="1"/>
</dbReference>
<dbReference type="PROSITE" id="PS01143">
    <property type="entry name" value="RIBOSOMAL_L31"/>
    <property type="match status" value="1"/>
</dbReference>
<dbReference type="PRINTS" id="PR01249">
    <property type="entry name" value="RIBOSOMALL31"/>
</dbReference>
<dbReference type="PANTHER" id="PTHR33280:SF1">
    <property type="entry name" value="LARGE RIBOSOMAL SUBUNIT PROTEIN BL31C"/>
    <property type="match status" value="1"/>
</dbReference>
<dbReference type="GO" id="GO:0003735">
    <property type="term" value="F:structural constituent of ribosome"/>
    <property type="evidence" value="ECO:0007669"/>
    <property type="project" value="InterPro"/>
</dbReference>
<feature type="binding site" evidence="7">
    <location>
        <position position="37"/>
    </location>
    <ligand>
        <name>Zn(2+)</name>
        <dbReference type="ChEBI" id="CHEBI:29105"/>
    </ligand>
</feature>
<evidence type="ECO:0000313" key="10">
    <source>
        <dbReference type="Proteomes" id="UP000177039"/>
    </source>
</evidence>
<dbReference type="GO" id="GO:0019843">
    <property type="term" value="F:rRNA binding"/>
    <property type="evidence" value="ECO:0007669"/>
    <property type="project" value="UniProtKB-KW"/>
</dbReference>
<reference evidence="9 10" key="1">
    <citation type="journal article" date="2016" name="Nat. Commun.">
        <title>Thousands of microbial genomes shed light on interconnected biogeochemical processes in an aquifer system.</title>
        <authorList>
            <person name="Anantharaman K."/>
            <person name="Brown C.T."/>
            <person name="Hug L.A."/>
            <person name="Sharon I."/>
            <person name="Castelle C.J."/>
            <person name="Probst A.J."/>
            <person name="Thomas B.C."/>
            <person name="Singh A."/>
            <person name="Wilkins M.J."/>
            <person name="Karaoz U."/>
            <person name="Brodie E.L."/>
            <person name="Williams K.H."/>
            <person name="Hubbard S.S."/>
            <person name="Banfield J.F."/>
        </authorList>
    </citation>
    <scope>NUCLEOTIDE SEQUENCE [LARGE SCALE GENOMIC DNA]</scope>
</reference>
<dbReference type="GO" id="GO:0005840">
    <property type="term" value="C:ribosome"/>
    <property type="evidence" value="ECO:0007669"/>
    <property type="project" value="UniProtKB-KW"/>
</dbReference>
<feature type="binding site" evidence="7">
    <location>
        <position position="19"/>
    </location>
    <ligand>
        <name>Zn(2+)</name>
        <dbReference type="ChEBI" id="CHEBI:29105"/>
    </ligand>
</feature>
<dbReference type="Pfam" id="PF01197">
    <property type="entry name" value="Ribosomal_L31"/>
    <property type="match status" value="1"/>
</dbReference>
<comment type="cofactor">
    <cofactor evidence="7">
        <name>Zn(2+)</name>
        <dbReference type="ChEBI" id="CHEBI:29105"/>
    </cofactor>
    <text evidence="7">Binds 1 zinc ion per subunit.</text>
</comment>
<evidence type="ECO:0000313" key="9">
    <source>
        <dbReference type="EMBL" id="OGE00185.1"/>
    </source>
</evidence>
<evidence type="ECO:0000256" key="8">
    <source>
        <dbReference type="SAM" id="MobiDB-lite"/>
    </source>
</evidence>
<dbReference type="PANTHER" id="PTHR33280">
    <property type="entry name" value="50S RIBOSOMAL PROTEIN L31, CHLOROPLASTIC"/>
    <property type="match status" value="1"/>
</dbReference>
<dbReference type="GO" id="GO:1990904">
    <property type="term" value="C:ribonucleoprotein complex"/>
    <property type="evidence" value="ECO:0007669"/>
    <property type="project" value="UniProtKB-KW"/>
</dbReference>
<dbReference type="NCBIfam" id="NF000612">
    <property type="entry name" value="PRK00019.1"/>
    <property type="match status" value="1"/>
</dbReference>
<evidence type="ECO:0000256" key="3">
    <source>
        <dbReference type="ARBA" id="ARBA00022884"/>
    </source>
</evidence>
<protein>
    <recommendedName>
        <fullName evidence="6 7">Large ribosomal subunit protein bL31</fullName>
    </recommendedName>
</protein>
<gene>
    <name evidence="7" type="primary">rpmE</name>
    <name evidence="9" type="ORF">A3B54_02165</name>
</gene>
<dbReference type="Proteomes" id="UP000177039">
    <property type="component" value="Unassembled WGS sequence"/>
</dbReference>
<feature type="compositionally biased region" description="Basic and acidic residues" evidence="8">
    <location>
        <begin position="92"/>
        <end position="103"/>
    </location>
</feature>
<comment type="caution">
    <text evidence="9">The sequence shown here is derived from an EMBL/GenBank/DDBJ whole genome shotgun (WGS) entry which is preliminary data.</text>
</comment>
<keyword evidence="2 7" id="KW-0699">rRNA-binding</keyword>
<evidence type="ECO:0000256" key="2">
    <source>
        <dbReference type="ARBA" id="ARBA00022730"/>
    </source>
</evidence>
<evidence type="ECO:0000256" key="4">
    <source>
        <dbReference type="ARBA" id="ARBA00022980"/>
    </source>
</evidence>
<comment type="subunit">
    <text evidence="7">Part of the 50S ribosomal subunit.</text>
</comment>
<keyword evidence="4 7" id="KW-0689">Ribosomal protein</keyword>
<keyword evidence="3 7" id="KW-0694">RNA-binding</keyword>
<dbReference type="AlphaFoldDB" id="A0A1F5H817"/>
<comment type="function">
    <text evidence="7">Binds the 23S rRNA.</text>
</comment>